<dbReference type="STRING" id="1197717.BED41_04190"/>
<dbReference type="InterPro" id="IPR044872">
    <property type="entry name" value="CcmK/CsoS1_BMC"/>
</dbReference>
<dbReference type="EMBL" id="CP016757">
    <property type="protein sequence ID" value="ANZ44358.1"/>
    <property type="molecule type" value="Genomic_DNA"/>
</dbReference>
<reference evidence="5" key="1">
    <citation type="submission" date="2016-08" db="EMBL/GenBank/DDBJ databases">
        <title>Complete genome of Cloacibacillus porcorum.</title>
        <authorList>
            <person name="Looft T."/>
            <person name="Bayles D.O."/>
            <person name="Alt D.P."/>
        </authorList>
    </citation>
    <scope>NUCLEOTIDE SEQUENCE [LARGE SCALE GENOMIC DNA]</scope>
    <source>
        <strain evidence="5">CL-84</strain>
    </source>
</reference>
<proteinExistence type="inferred from homology"/>
<dbReference type="SUPFAM" id="SSF143414">
    <property type="entry name" value="CcmK-like"/>
    <property type="match status" value="2"/>
</dbReference>
<feature type="domain" description="BMC" evidence="4">
    <location>
        <begin position="96"/>
        <end position="179"/>
    </location>
</feature>
<dbReference type="Gene3D" id="3.30.70.1710">
    <property type="match status" value="2"/>
</dbReference>
<comment type="subcellular location">
    <subcellularLocation>
        <location evidence="1">Bacterial microcompartment</location>
    </subcellularLocation>
</comment>
<dbReference type="InterPro" id="IPR037233">
    <property type="entry name" value="CcmK-like_sf"/>
</dbReference>
<dbReference type="InterPro" id="IPR050575">
    <property type="entry name" value="BMC_shell"/>
</dbReference>
<dbReference type="SMART" id="SM00877">
    <property type="entry name" value="BMC"/>
    <property type="match status" value="2"/>
</dbReference>
<feature type="domain" description="BMC" evidence="4">
    <location>
        <begin position="4"/>
        <end position="86"/>
    </location>
</feature>
<dbReference type="PANTHER" id="PTHR33941:SF11">
    <property type="entry name" value="BACTERIAL MICROCOMPARTMENT SHELL PROTEIN PDUJ"/>
    <property type="match status" value="1"/>
</dbReference>
<dbReference type="GeneID" id="83057054"/>
<dbReference type="PANTHER" id="PTHR33941">
    <property type="entry name" value="PROPANEDIOL UTILIZATION PROTEIN PDUA"/>
    <property type="match status" value="1"/>
</dbReference>
<evidence type="ECO:0000256" key="1">
    <source>
        <dbReference type="ARBA" id="ARBA00024322"/>
    </source>
</evidence>
<dbReference type="RefSeq" id="WP_066743406.1">
    <property type="nucleotide sequence ID" value="NZ_CP016757.1"/>
</dbReference>
<accession>A0A1B2I306</accession>
<dbReference type="KEGG" id="cpor:BED41_04190"/>
<organism evidence="5 6">
    <name type="scientific">Cloacibacillus porcorum</name>
    <dbReference type="NCBI Taxonomy" id="1197717"/>
    <lineage>
        <taxon>Bacteria</taxon>
        <taxon>Thermotogati</taxon>
        <taxon>Synergistota</taxon>
        <taxon>Synergistia</taxon>
        <taxon>Synergistales</taxon>
        <taxon>Synergistaceae</taxon>
        <taxon>Cloacibacillus</taxon>
    </lineage>
</organism>
<dbReference type="InterPro" id="IPR000249">
    <property type="entry name" value="BMC_dom"/>
</dbReference>
<dbReference type="InterPro" id="IPR011238">
    <property type="entry name" value="Micro_shell_prot_PduT"/>
</dbReference>
<sequence length="179" mass="18441">MGNAIGMIELSSIAEGINTADAMVKAANVELIHASTICPGKYITIVHGEVGAVRAAMSAGQTAAGHYVVDELLIPNIDPQICPAIMMTTRPGEIEAVGVMEYFSVASAITAADIAAKAANVRLIEIRIGFAIGGKGFVTLTGDVGSVRAAVAAATKEEALLVSKTVIPRPSKQLVEKLI</sequence>
<evidence type="ECO:0000259" key="4">
    <source>
        <dbReference type="PROSITE" id="PS51930"/>
    </source>
</evidence>
<name>A0A1B2I306_9BACT</name>
<dbReference type="PROSITE" id="PS51930">
    <property type="entry name" value="BMC_2"/>
    <property type="match status" value="2"/>
</dbReference>
<dbReference type="Proteomes" id="UP000093044">
    <property type="component" value="Chromosome"/>
</dbReference>
<dbReference type="CDD" id="cd07054">
    <property type="entry name" value="BMC_PduT_repeat2"/>
    <property type="match status" value="1"/>
</dbReference>
<dbReference type="CDD" id="cd07053">
    <property type="entry name" value="BMC_PduT_repeat1"/>
    <property type="match status" value="1"/>
</dbReference>
<keyword evidence="2" id="KW-1283">Bacterial microcompartment</keyword>
<keyword evidence="6" id="KW-1185">Reference proteome</keyword>
<dbReference type="OrthoDB" id="9791973at2"/>
<evidence type="ECO:0000256" key="2">
    <source>
        <dbReference type="ARBA" id="ARBA00024446"/>
    </source>
</evidence>
<dbReference type="Pfam" id="PF00936">
    <property type="entry name" value="BMC"/>
    <property type="match status" value="2"/>
</dbReference>
<dbReference type="PIRSF" id="PIRSF034834">
    <property type="entry name" value="PduT"/>
    <property type="match status" value="1"/>
</dbReference>
<comment type="similarity">
    <text evidence="3">Belongs to the bacterial microcompartments protein family.</text>
</comment>
<dbReference type="GO" id="GO:0031469">
    <property type="term" value="C:bacterial microcompartment"/>
    <property type="evidence" value="ECO:0007669"/>
    <property type="project" value="UniProtKB-SubCell"/>
</dbReference>
<gene>
    <name evidence="5" type="ORF">BED41_04190</name>
</gene>
<dbReference type="AlphaFoldDB" id="A0A1B2I306"/>
<evidence type="ECO:0000313" key="6">
    <source>
        <dbReference type="Proteomes" id="UP000093044"/>
    </source>
</evidence>
<evidence type="ECO:0000256" key="3">
    <source>
        <dbReference type="PROSITE-ProRule" id="PRU01278"/>
    </source>
</evidence>
<protein>
    <submittedName>
        <fullName evidence="5">Propanediol utilization protein</fullName>
    </submittedName>
</protein>
<evidence type="ECO:0000313" key="5">
    <source>
        <dbReference type="EMBL" id="ANZ44358.1"/>
    </source>
</evidence>